<dbReference type="NCBIfam" id="TIGR01646">
    <property type="entry name" value="vgr_GE"/>
    <property type="match status" value="1"/>
</dbReference>
<dbReference type="InterPro" id="IPR037026">
    <property type="entry name" value="Vgr_OB-fold_dom_sf"/>
</dbReference>
<dbReference type="InterPro" id="IPR006533">
    <property type="entry name" value="T6SS_Vgr_RhsGE"/>
</dbReference>
<dbReference type="Proteomes" id="UP000612233">
    <property type="component" value="Unassembled WGS sequence"/>
</dbReference>
<dbReference type="Gene3D" id="2.40.50.230">
    <property type="entry name" value="Gp5 N-terminal domain"/>
    <property type="match status" value="1"/>
</dbReference>
<keyword evidence="3" id="KW-1185">Reference proteome</keyword>
<organism evidence="2 3">
    <name type="scientific">Hymenobacter montanus</name>
    <dbReference type="NCBI Taxonomy" id="2771359"/>
    <lineage>
        <taxon>Bacteria</taxon>
        <taxon>Pseudomonadati</taxon>
        <taxon>Bacteroidota</taxon>
        <taxon>Cytophagia</taxon>
        <taxon>Cytophagales</taxon>
        <taxon>Hymenobacteraceae</taxon>
        <taxon>Hymenobacter</taxon>
    </lineage>
</organism>
<name>A0A927B9H9_9BACT</name>
<dbReference type="EMBL" id="JACXAD010000001">
    <property type="protein sequence ID" value="MBD2766351.1"/>
    <property type="molecule type" value="Genomic_DNA"/>
</dbReference>
<reference evidence="2" key="1">
    <citation type="submission" date="2020-09" db="EMBL/GenBank/DDBJ databases">
        <authorList>
            <person name="Kim M.K."/>
        </authorList>
    </citation>
    <scope>NUCLEOTIDE SEQUENCE</scope>
    <source>
        <strain evidence="2">BT664</strain>
    </source>
</reference>
<dbReference type="SUPFAM" id="SSF69279">
    <property type="entry name" value="Phage tail proteins"/>
    <property type="match status" value="1"/>
</dbReference>
<proteinExistence type="predicted"/>
<comment type="caution">
    <text evidence="2">The sequence shown here is derived from an EMBL/GenBank/DDBJ whole genome shotgun (WGS) entry which is preliminary data.</text>
</comment>
<sequence length="594" mass="63765">METAAPAATIPTPATPDLCTAQLLVDGVEVPGTIHIVSMAVVRELNRIPSATLHIEDGNPASGTFAVGNADYFIPGKKVEIRLGYRAQQDVVFKGVVVKYSVKIRKSGSFLIVECRDEAVKMTVSRKSHYYTDQKDSDILEEVIGRYNLKAEVEATGAALREVVQYDATDWDFALCRAEANGLLVMVEDGTVRVAPPDPDQKPVVAVTYGATLLEFDAEVDARLQSPGIRAHSWNAADQELVEAEATEPTVNSPGNLTSAALAEVLGSEPRELRHGGHLTPPELQAWADGRLLRERLAKVRGRARFQGFAGVLPGKLLEVAGVGERLQGQVLVAGVRHQFAGGNWETDVQFGLSPEPFAATFNLRPLPAAGLLPAVSGLHTGIVTRLEGDPEGEDRIKVCLPLVNPQEEGTWARIATLDAGKDRGTYFRPEIGDEVIVGFLHDDPRHPVVLGMCHSSNKPAPLPPTDDNHEKGYVSRSKLKMTFDDDKKVLAFETPAGKKLTFSDDEDFIRLEDQHGNKIILDDKGITLESSKDLILKAASSGNLQAEGGNLTLKAQQAFKAEGSSGAELSSGASTTLKGGASTVIKGGVVQIN</sequence>
<dbReference type="Gene3D" id="3.55.50.10">
    <property type="entry name" value="Baseplate protein-like domains"/>
    <property type="match status" value="1"/>
</dbReference>
<evidence type="ECO:0000259" key="1">
    <source>
        <dbReference type="Pfam" id="PF04717"/>
    </source>
</evidence>
<dbReference type="InterPro" id="IPR006531">
    <property type="entry name" value="Gp5/Vgr_OB"/>
</dbReference>
<protein>
    <submittedName>
        <fullName evidence="2">Type VI secretion system tip protein VgrG</fullName>
    </submittedName>
</protein>
<evidence type="ECO:0000313" key="2">
    <source>
        <dbReference type="EMBL" id="MBD2766351.1"/>
    </source>
</evidence>
<feature type="domain" description="Gp5/Type VI secretion system Vgr protein OB-fold" evidence="1">
    <location>
        <begin position="381"/>
        <end position="454"/>
    </location>
</feature>
<dbReference type="AlphaFoldDB" id="A0A927B9H9"/>
<evidence type="ECO:0000313" key="3">
    <source>
        <dbReference type="Proteomes" id="UP000612233"/>
    </source>
</evidence>
<accession>A0A927B9H9</accession>
<dbReference type="SUPFAM" id="SSF69255">
    <property type="entry name" value="gp5 N-terminal domain-like"/>
    <property type="match status" value="1"/>
</dbReference>
<dbReference type="Pfam" id="PF05954">
    <property type="entry name" value="Phage_GPD"/>
    <property type="match status" value="1"/>
</dbReference>
<dbReference type="Pfam" id="PF04717">
    <property type="entry name" value="Phage_base_V"/>
    <property type="match status" value="1"/>
</dbReference>
<gene>
    <name evidence="2" type="primary">vgrG</name>
    <name evidence="2" type="ORF">IC235_00415</name>
</gene>